<keyword evidence="3" id="KW-1185">Reference proteome</keyword>
<organism evidence="2 3">
    <name type="scientific">Dreissena polymorpha</name>
    <name type="common">Zebra mussel</name>
    <name type="synonym">Mytilus polymorpha</name>
    <dbReference type="NCBI Taxonomy" id="45954"/>
    <lineage>
        <taxon>Eukaryota</taxon>
        <taxon>Metazoa</taxon>
        <taxon>Spiralia</taxon>
        <taxon>Lophotrochozoa</taxon>
        <taxon>Mollusca</taxon>
        <taxon>Bivalvia</taxon>
        <taxon>Autobranchia</taxon>
        <taxon>Heteroconchia</taxon>
        <taxon>Euheterodonta</taxon>
        <taxon>Imparidentia</taxon>
        <taxon>Neoheterodontei</taxon>
        <taxon>Myida</taxon>
        <taxon>Dreissenoidea</taxon>
        <taxon>Dreissenidae</taxon>
        <taxon>Dreissena</taxon>
    </lineage>
</organism>
<evidence type="ECO:0000313" key="3">
    <source>
        <dbReference type="Proteomes" id="UP000828390"/>
    </source>
</evidence>
<gene>
    <name evidence="1" type="ORF">DPMN_150999</name>
    <name evidence="2" type="ORF">DPMN_151002</name>
</gene>
<sequence>MDYILNLLTKIHEDGTINVASRVLTIHIIQNAPPPDGHVCQQTRIILELNQDFIGTYVLIWKNSPPNGGHVFQRSGTIFDLVQDSIGKNLVTMCHEDRTINVASRVLTRKNTLPPGGYDCQATKTITINVASRVLTMKNTLPPGGHVFRPNGIIFKVVQYIIRTNLESKFHEDWTINVASRVLTSNRTIFKLFQDIVETNLLTKCHEDLTTNVASIVLTRQILTTHNAQFTYKKRSQSSP</sequence>
<evidence type="ECO:0000313" key="2">
    <source>
        <dbReference type="EMBL" id="KAH3797421.1"/>
    </source>
</evidence>
<reference evidence="2" key="2">
    <citation type="submission" date="2020-11" db="EMBL/GenBank/DDBJ databases">
        <authorList>
            <person name="McCartney M.A."/>
            <person name="Auch B."/>
            <person name="Kono T."/>
            <person name="Mallez S."/>
            <person name="Becker A."/>
            <person name="Gohl D.M."/>
            <person name="Silverstein K.A.T."/>
            <person name="Koren S."/>
            <person name="Bechman K.B."/>
            <person name="Herman A."/>
            <person name="Abrahante J.E."/>
            <person name="Garbe J."/>
        </authorList>
    </citation>
    <scope>NUCLEOTIDE SEQUENCE</scope>
    <source>
        <strain evidence="2">Duluth1</strain>
        <tissue evidence="2">Whole animal</tissue>
    </source>
</reference>
<reference evidence="2" key="1">
    <citation type="journal article" date="2019" name="bioRxiv">
        <title>The Genome of the Zebra Mussel, Dreissena polymorpha: A Resource for Invasive Species Research.</title>
        <authorList>
            <person name="McCartney M.A."/>
            <person name="Auch B."/>
            <person name="Kono T."/>
            <person name="Mallez S."/>
            <person name="Zhang Y."/>
            <person name="Obille A."/>
            <person name="Becker A."/>
            <person name="Abrahante J.E."/>
            <person name="Garbe J."/>
            <person name="Badalamenti J.P."/>
            <person name="Herman A."/>
            <person name="Mangelson H."/>
            <person name="Liachko I."/>
            <person name="Sullivan S."/>
            <person name="Sone E.D."/>
            <person name="Koren S."/>
            <person name="Silverstein K.A.T."/>
            <person name="Beckman K.B."/>
            <person name="Gohl D.M."/>
        </authorList>
    </citation>
    <scope>NUCLEOTIDE SEQUENCE</scope>
    <source>
        <strain evidence="2">Duluth1</strain>
        <tissue evidence="2">Whole animal</tissue>
    </source>
</reference>
<evidence type="ECO:0000313" key="1">
    <source>
        <dbReference type="EMBL" id="KAH3797418.1"/>
    </source>
</evidence>
<name>A0A9D4J2K3_DREPO</name>
<dbReference type="Proteomes" id="UP000828390">
    <property type="component" value="Unassembled WGS sequence"/>
</dbReference>
<proteinExistence type="predicted"/>
<dbReference type="EMBL" id="JAIWYP010000007">
    <property type="protein sequence ID" value="KAH3797421.1"/>
    <property type="molecule type" value="Genomic_DNA"/>
</dbReference>
<comment type="caution">
    <text evidence="2">The sequence shown here is derived from an EMBL/GenBank/DDBJ whole genome shotgun (WGS) entry which is preliminary data.</text>
</comment>
<accession>A0A9D4J2K3</accession>
<dbReference type="AlphaFoldDB" id="A0A9D4J2K3"/>
<protein>
    <submittedName>
        <fullName evidence="2">Uncharacterized protein</fullName>
    </submittedName>
</protein>
<dbReference type="EMBL" id="JAIWYP010000007">
    <property type="protein sequence ID" value="KAH3797418.1"/>
    <property type="molecule type" value="Genomic_DNA"/>
</dbReference>